<protein>
    <submittedName>
        <fullName evidence="2">Uncharacterized protein</fullName>
    </submittedName>
</protein>
<dbReference type="EMBL" id="LAZR01005183">
    <property type="protein sequence ID" value="KKN02098.1"/>
    <property type="molecule type" value="Genomic_DNA"/>
</dbReference>
<proteinExistence type="predicted"/>
<accession>A0A0F9Q9L5</accession>
<organism evidence="2">
    <name type="scientific">marine sediment metagenome</name>
    <dbReference type="NCBI Taxonomy" id="412755"/>
    <lineage>
        <taxon>unclassified sequences</taxon>
        <taxon>metagenomes</taxon>
        <taxon>ecological metagenomes</taxon>
    </lineage>
</organism>
<name>A0A0F9Q9L5_9ZZZZ</name>
<evidence type="ECO:0000313" key="2">
    <source>
        <dbReference type="EMBL" id="KKN02098.1"/>
    </source>
</evidence>
<comment type="caution">
    <text evidence="2">The sequence shown here is derived from an EMBL/GenBank/DDBJ whole genome shotgun (WGS) entry which is preliminary data.</text>
</comment>
<feature type="region of interest" description="Disordered" evidence="1">
    <location>
        <begin position="129"/>
        <end position="160"/>
    </location>
</feature>
<sequence length="160" mass="18259">MTYTPGMVWKFLADYQRHAQGARMEPPEGRLATRPPPLQEAPWANTSCLWADLEQALRALPFDRMQILFMTICLGESSWRNGTKRYDWRRRVADWWGRSGNGNGRDSTMTPGDVNKMNDESIREMCDSLNGPEFVDGENDAETVNEHDRQSPLGVPKEVA</sequence>
<gene>
    <name evidence="2" type="ORF">LCGC14_1121010</name>
</gene>
<reference evidence="2" key="1">
    <citation type="journal article" date="2015" name="Nature">
        <title>Complex archaea that bridge the gap between prokaryotes and eukaryotes.</title>
        <authorList>
            <person name="Spang A."/>
            <person name="Saw J.H."/>
            <person name="Jorgensen S.L."/>
            <person name="Zaremba-Niedzwiedzka K."/>
            <person name="Martijn J."/>
            <person name="Lind A.E."/>
            <person name="van Eijk R."/>
            <person name="Schleper C."/>
            <person name="Guy L."/>
            <person name="Ettema T.J."/>
        </authorList>
    </citation>
    <scope>NUCLEOTIDE SEQUENCE</scope>
</reference>
<dbReference type="AlphaFoldDB" id="A0A0F9Q9L5"/>
<evidence type="ECO:0000256" key="1">
    <source>
        <dbReference type="SAM" id="MobiDB-lite"/>
    </source>
</evidence>